<proteinExistence type="predicted"/>
<name>A0A0A9AIH8_ARUDO</name>
<organism evidence="1">
    <name type="scientific">Arundo donax</name>
    <name type="common">Giant reed</name>
    <name type="synonym">Donax arundinaceus</name>
    <dbReference type="NCBI Taxonomy" id="35708"/>
    <lineage>
        <taxon>Eukaryota</taxon>
        <taxon>Viridiplantae</taxon>
        <taxon>Streptophyta</taxon>
        <taxon>Embryophyta</taxon>
        <taxon>Tracheophyta</taxon>
        <taxon>Spermatophyta</taxon>
        <taxon>Magnoliopsida</taxon>
        <taxon>Liliopsida</taxon>
        <taxon>Poales</taxon>
        <taxon>Poaceae</taxon>
        <taxon>PACMAD clade</taxon>
        <taxon>Arundinoideae</taxon>
        <taxon>Arundineae</taxon>
        <taxon>Arundo</taxon>
    </lineage>
</organism>
<sequence>MLQATGCCKSTIGVVVELWVHYSTQ</sequence>
<dbReference type="EMBL" id="GBRH01249150">
    <property type="protein sequence ID" value="JAD48745.1"/>
    <property type="molecule type" value="Transcribed_RNA"/>
</dbReference>
<accession>A0A0A9AIH8</accession>
<protein>
    <submittedName>
        <fullName evidence="1">Uncharacterized protein</fullName>
    </submittedName>
</protein>
<evidence type="ECO:0000313" key="1">
    <source>
        <dbReference type="EMBL" id="JAD48745.1"/>
    </source>
</evidence>
<dbReference type="AlphaFoldDB" id="A0A0A9AIH8"/>
<reference evidence="1" key="2">
    <citation type="journal article" date="2015" name="Data Brief">
        <title>Shoot transcriptome of the giant reed, Arundo donax.</title>
        <authorList>
            <person name="Barrero R.A."/>
            <person name="Guerrero F.D."/>
            <person name="Moolhuijzen P."/>
            <person name="Goolsby J.A."/>
            <person name="Tidwell J."/>
            <person name="Bellgard S.E."/>
            <person name="Bellgard M.I."/>
        </authorList>
    </citation>
    <scope>NUCLEOTIDE SEQUENCE</scope>
    <source>
        <tissue evidence="1">Shoot tissue taken approximately 20 cm above the soil surface</tissue>
    </source>
</reference>
<reference evidence="1" key="1">
    <citation type="submission" date="2014-09" db="EMBL/GenBank/DDBJ databases">
        <authorList>
            <person name="Magalhaes I.L.F."/>
            <person name="Oliveira U."/>
            <person name="Santos F.R."/>
            <person name="Vidigal T.H.D.A."/>
            <person name="Brescovit A.D."/>
            <person name="Santos A.J."/>
        </authorList>
    </citation>
    <scope>NUCLEOTIDE SEQUENCE</scope>
    <source>
        <tissue evidence="1">Shoot tissue taken approximately 20 cm above the soil surface</tissue>
    </source>
</reference>